<dbReference type="PANTHER" id="PTHR24384">
    <property type="entry name" value="FINGER PUTATIVE TRANSCRIPTION FACTOR FAMILY-RELATED"/>
    <property type="match status" value="1"/>
</dbReference>
<dbReference type="GO" id="GO:0000981">
    <property type="term" value="F:DNA-binding transcription factor activity, RNA polymerase II-specific"/>
    <property type="evidence" value="ECO:0007669"/>
    <property type="project" value="TreeGrafter"/>
</dbReference>
<reference evidence="15" key="1">
    <citation type="submission" date="2025-08" db="UniProtKB">
        <authorList>
            <consortium name="Ensembl"/>
        </authorList>
    </citation>
    <scope>IDENTIFICATION</scope>
</reference>
<dbReference type="Proteomes" id="UP000233020">
    <property type="component" value="Unplaced"/>
</dbReference>
<dbReference type="OMA" id="GKAFYLM"/>
<evidence type="ECO:0000256" key="3">
    <source>
        <dbReference type="ARBA" id="ARBA00022723"/>
    </source>
</evidence>
<comment type="similarity">
    <text evidence="2">Belongs to the krueppel C2H2-type zinc-finger protein family.</text>
</comment>
<dbReference type="PROSITE" id="PS50805">
    <property type="entry name" value="KRAB"/>
    <property type="match status" value="1"/>
</dbReference>
<evidence type="ECO:0000256" key="10">
    <source>
        <dbReference type="ARBA" id="ARBA00023242"/>
    </source>
</evidence>
<dbReference type="InterPro" id="IPR001909">
    <property type="entry name" value="KRAB"/>
</dbReference>
<evidence type="ECO:0000256" key="2">
    <source>
        <dbReference type="ARBA" id="ARBA00006991"/>
    </source>
</evidence>
<dbReference type="CDD" id="cd07765">
    <property type="entry name" value="KRAB_A-box"/>
    <property type="match status" value="1"/>
</dbReference>
<keyword evidence="8" id="KW-0238">DNA-binding</keyword>
<dbReference type="GeneTree" id="ENSGT00910000144582"/>
<feature type="domain" description="C2H2-type" evidence="13">
    <location>
        <begin position="461"/>
        <end position="488"/>
    </location>
</feature>
<dbReference type="InterPro" id="IPR036051">
    <property type="entry name" value="KRAB_dom_sf"/>
</dbReference>
<sequence>PSPHISYPDKTSDKWGILYRYCHYFCFTVEKQRFCGALDWTVRPKMTDIEGHLGLGNNRSSLLELVILSSEMISVFLTIGTLELPFLPMTGPGLNSMVIPLSLLGFLAKDSVPAEKSNTEMLDNPPSAGSQLLDFEHLRTFLSVTFEDVVVHFSLEELSSLSAAQRNLYREVTLETYRNLVSLGYHFSKPDIISRLEKEESRAMETDSSAVICQGESYDDPLKPHQGNQEKLLSPVTMIAPETLTQERSYGSDEFERCSNLSEQSEDPLGKDPQEGTTPGICTSPQSVSQENKHNRCEFCKRTFSTRVALRRHRRIHTGEKPFECKQCGEAFYLMPHLKRHQKTHSGRKPSGCKEGRKSSIQSANLCERVGIHSQEDYYECFQCGKAFTQNVHLSQHPKAHEAARVLPPWLSRSKTYFIRYQLKHDYVGERACQCCDCGKTFSQSAHLTQHYRTHAHKKPYQCQLCGKCFSRPSYLTQHYQLHSQGKY</sequence>
<dbReference type="FunFam" id="3.30.160.60:FF:003112">
    <property type="entry name" value="Zinc finger imprinted 2"/>
    <property type="match status" value="1"/>
</dbReference>
<evidence type="ECO:0000313" key="16">
    <source>
        <dbReference type="Proteomes" id="UP000233020"/>
    </source>
</evidence>
<dbReference type="SMART" id="SM00355">
    <property type="entry name" value="ZnF_C2H2"/>
    <property type="match status" value="5"/>
</dbReference>
<evidence type="ECO:0000313" key="15">
    <source>
        <dbReference type="Ensembl" id="ENSANAP00000036535.1"/>
    </source>
</evidence>
<dbReference type="FunFam" id="3.30.160.60:FF:000965">
    <property type="entry name" value="Neurotrophin receptor-interacting factor homolog"/>
    <property type="match status" value="1"/>
</dbReference>
<keyword evidence="16" id="KW-1185">Reference proteome</keyword>
<dbReference type="SUPFAM" id="SSF109640">
    <property type="entry name" value="KRAB domain (Kruppel-associated box)"/>
    <property type="match status" value="1"/>
</dbReference>
<keyword evidence="6" id="KW-0862">Zinc</keyword>
<dbReference type="FunFam" id="3.30.160.60:FF:003501">
    <property type="entry name" value="Zinc finger imprinted 2"/>
    <property type="match status" value="1"/>
</dbReference>
<evidence type="ECO:0000256" key="9">
    <source>
        <dbReference type="ARBA" id="ARBA00023163"/>
    </source>
</evidence>
<evidence type="ECO:0000256" key="4">
    <source>
        <dbReference type="ARBA" id="ARBA00022737"/>
    </source>
</evidence>
<name>A0A2K5ETL8_AOTNA</name>
<dbReference type="Pfam" id="PF01352">
    <property type="entry name" value="KRAB"/>
    <property type="match status" value="1"/>
</dbReference>
<keyword evidence="7" id="KW-0805">Transcription regulation</keyword>
<dbReference type="GO" id="GO:0008270">
    <property type="term" value="F:zinc ion binding"/>
    <property type="evidence" value="ECO:0007669"/>
    <property type="project" value="UniProtKB-KW"/>
</dbReference>
<keyword evidence="9" id="KW-0804">Transcription</keyword>
<dbReference type="Ensembl" id="ENSANAT00000054606.1">
    <property type="protein sequence ID" value="ENSANAP00000036535.1"/>
    <property type="gene ID" value="ENSANAG00000035769.1"/>
</dbReference>
<dbReference type="STRING" id="37293.ENSANAP00000036535"/>
<dbReference type="AlphaFoldDB" id="A0A2K5ETL8"/>
<evidence type="ECO:0000256" key="6">
    <source>
        <dbReference type="ARBA" id="ARBA00022833"/>
    </source>
</evidence>
<keyword evidence="3" id="KW-0479">Metal-binding</keyword>
<feature type="domain" description="C2H2-type" evidence="13">
    <location>
        <begin position="323"/>
        <end position="350"/>
    </location>
</feature>
<evidence type="ECO:0000256" key="5">
    <source>
        <dbReference type="ARBA" id="ARBA00022771"/>
    </source>
</evidence>
<evidence type="ECO:0000259" key="13">
    <source>
        <dbReference type="PROSITE" id="PS50157"/>
    </source>
</evidence>
<dbReference type="SMART" id="SM00349">
    <property type="entry name" value="KRAB"/>
    <property type="match status" value="1"/>
</dbReference>
<dbReference type="FunFam" id="3.30.160.60:FF:002860">
    <property type="entry name" value="Zinc finger imprinted 2"/>
    <property type="match status" value="1"/>
</dbReference>
<feature type="region of interest" description="Disordered" evidence="12">
    <location>
        <begin position="215"/>
        <end position="288"/>
    </location>
</feature>
<dbReference type="Gene3D" id="6.10.140.140">
    <property type="match status" value="1"/>
</dbReference>
<feature type="domain" description="C2H2-type" evidence="13">
    <location>
        <begin position="431"/>
        <end position="460"/>
    </location>
</feature>
<keyword evidence="10" id="KW-0539">Nucleus</keyword>
<feature type="compositionally biased region" description="Polar residues" evidence="12">
    <location>
        <begin position="275"/>
        <end position="288"/>
    </location>
</feature>
<dbReference type="InterPro" id="IPR013087">
    <property type="entry name" value="Znf_C2H2_type"/>
</dbReference>
<evidence type="ECO:0000256" key="11">
    <source>
        <dbReference type="PROSITE-ProRule" id="PRU00042"/>
    </source>
</evidence>
<feature type="domain" description="C2H2-type" evidence="13">
    <location>
        <begin position="379"/>
        <end position="406"/>
    </location>
</feature>
<dbReference type="Gene3D" id="3.30.160.60">
    <property type="entry name" value="Classic Zinc Finger"/>
    <property type="match status" value="5"/>
</dbReference>
<dbReference type="PANTHER" id="PTHR24384:SF218">
    <property type="entry name" value="ZINC FINGER PROTEIN 502"/>
    <property type="match status" value="1"/>
</dbReference>
<dbReference type="InterPro" id="IPR050752">
    <property type="entry name" value="C2H2-ZF_domain"/>
</dbReference>
<dbReference type="FunFam" id="3.30.160.60:FF:001158">
    <property type="entry name" value="zinc finger protein 22"/>
    <property type="match status" value="1"/>
</dbReference>
<evidence type="ECO:0000256" key="12">
    <source>
        <dbReference type="SAM" id="MobiDB-lite"/>
    </source>
</evidence>
<reference evidence="15" key="2">
    <citation type="submission" date="2025-09" db="UniProtKB">
        <authorList>
            <consortium name="Ensembl"/>
        </authorList>
    </citation>
    <scope>IDENTIFICATION</scope>
</reference>
<protein>
    <recommendedName>
        <fullName evidence="17">Zinc finger imprinted 2</fullName>
    </recommendedName>
</protein>
<dbReference type="PROSITE" id="PS00028">
    <property type="entry name" value="ZINC_FINGER_C2H2_1"/>
    <property type="match status" value="5"/>
</dbReference>
<evidence type="ECO:0008006" key="17">
    <source>
        <dbReference type="Google" id="ProtNLM"/>
    </source>
</evidence>
<dbReference type="GO" id="GO:0000978">
    <property type="term" value="F:RNA polymerase II cis-regulatory region sequence-specific DNA binding"/>
    <property type="evidence" value="ECO:0007669"/>
    <property type="project" value="TreeGrafter"/>
</dbReference>
<feature type="domain" description="KRAB" evidence="14">
    <location>
        <begin position="144"/>
        <end position="215"/>
    </location>
</feature>
<evidence type="ECO:0000256" key="7">
    <source>
        <dbReference type="ARBA" id="ARBA00023015"/>
    </source>
</evidence>
<keyword evidence="5 11" id="KW-0863">Zinc-finger</keyword>
<evidence type="ECO:0000256" key="1">
    <source>
        <dbReference type="ARBA" id="ARBA00004123"/>
    </source>
</evidence>
<comment type="subcellular location">
    <subcellularLocation>
        <location evidence="1">Nucleus</location>
    </subcellularLocation>
</comment>
<proteinExistence type="inferred from homology"/>
<feature type="domain" description="C2H2-type" evidence="13">
    <location>
        <begin position="295"/>
        <end position="322"/>
    </location>
</feature>
<evidence type="ECO:0000259" key="14">
    <source>
        <dbReference type="PROSITE" id="PS50805"/>
    </source>
</evidence>
<dbReference type="InterPro" id="IPR036236">
    <property type="entry name" value="Znf_C2H2_sf"/>
</dbReference>
<organism evidence="15 16">
    <name type="scientific">Aotus nancymaae</name>
    <name type="common">Ma's night monkey</name>
    <dbReference type="NCBI Taxonomy" id="37293"/>
    <lineage>
        <taxon>Eukaryota</taxon>
        <taxon>Metazoa</taxon>
        <taxon>Chordata</taxon>
        <taxon>Craniata</taxon>
        <taxon>Vertebrata</taxon>
        <taxon>Euteleostomi</taxon>
        <taxon>Mammalia</taxon>
        <taxon>Eutheria</taxon>
        <taxon>Euarchontoglires</taxon>
        <taxon>Primates</taxon>
        <taxon>Haplorrhini</taxon>
        <taxon>Platyrrhini</taxon>
        <taxon>Aotidae</taxon>
        <taxon>Aotus</taxon>
    </lineage>
</organism>
<evidence type="ECO:0000256" key="8">
    <source>
        <dbReference type="ARBA" id="ARBA00023125"/>
    </source>
</evidence>
<keyword evidence="4" id="KW-0677">Repeat</keyword>
<dbReference type="SUPFAM" id="SSF57667">
    <property type="entry name" value="beta-beta-alpha zinc fingers"/>
    <property type="match status" value="3"/>
</dbReference>
<dbReference type="PROSITE" id="PS50157">
    <property type="entry name" value="ZINC_FINGER_C2H2_2"/>
    <property type="match status" value="5"/>
</dbReference>
<dbReference type="Pfam" id="PF00096">
    <property type="entry name" value="zf-C2H2"/>
    <property type="match status" value="5"/>
</dbReference>
<dbReference type="GO" id="GO:0005634">
    <property type="term" value="C:nucleus"/>
    <property type="evidence" value="ECO:0007669"/>
    <property type="project" value="UniProtKB-SubCell"/>
</dbReference>
<accession>A0A2K5ETL8</accession>